<name>A0A369K2M2_HYPMA</name>
<dbReference type="InParanoid" id="A0A369K2M2"/>
<organism evidence="1 2">
    <name type="scientific">Hypsizygus marmoreus</name>
    <name type="common">White beech mushroom</name>
    <name type="synonym">Agaricus marmoreus</name>
    <dbReference type="NCBI Taxonomy" id="39966"/>
    <lineage>
        <taxon>Eukaryota</taxon>
        <taxon>Fungi</taxon>
        <taxon>Dikarya</taxon>
        <taxon>Basidiomycota</taxon>
        <taxon>Agaricomycotina</taxon>
        <taxon>Agaricomycetes</taxon>
        <taxon>Agaricomycetidae</taxon>
        <taxon>Agaricales</taxon>
        <taxon>Tricholomatineae</taxon>
        <taxon>Lyophyllaceae</taxon>
        <taxon>Hypsizygus</taxon>
    </lineage>
</organism>
<dbReference type="EMBL" id="LUEZ02000013">
    <property type="protein sequence ID" value="RDB27832.1"/>
    <property type="molecule type" value="Genomic_DNA"/>
</dbReference>
<accession>A0A369K2M2</accession>
<evidence type="ECO:0000313" key="1">
    <source>
        <dbReference type="EMBL" id="RDB27832.1"/>
    </source>
</evidence>
<gene>
    <name evidence="1" type="ORF">Hypma_002110</name>
</gene>
<keyword evidence="2" id="KW-1185">Reference proteome</keyword>
<proteinExistence type="predicted"/>
<dbReference type="AlphaFoldDB" id="A0A369K2M2"/>
<dbReference type="Proteomes" id="UP000076154">
    <property type="component" value="Unassembled WGS sequence"/>
</dbReference>
<protein>
    <submittedName>
        <fullName evidence="1">Uncharacterized protein</fullName>
    </submittedName>
</protein>
<evidence type="ECO:0000313" key="2">
    <source>
        <dbReference type="Proteomes" id="UP000076154"/>
    </source>
</evidence>
<comment type="caution">
    <text evidence="1">The sequence shown here is derived from an EMBL/GenBank/DDBJ whole genome shotgun (WGS) entry which is preliminary data.</text>
</comment>
<reference evidence="1" key="1">
    <citation type="submission" date="2018-04" db="EMBL/GenBank/DDBJ databases">
        <title>Whole genome sequencing of Hypsizygus marmoreus.</title>
        <authorList>
            <person name="Choi I.-G."/>
            <person name="Min B."/>
            <person name="Kim J.-G."/>
            <person name="Kim S."/>
            <person name="Oh Y.-L."/>
            <person name="Kong W.-S."/>
            <person name="Park H."/>
            <person name="Jeong J."/>
            <person name="Song E.-S."/>
        </authorList>
    </citation>
    <scope>NUCLEOTIDE SEQUENCE [LARGE SCALE GENOMIC DNA]</scope>
    <source>
        <strain evidence="1">51987-8</strain>
    </source>
</reference>
<sequence length="248" mass="28842">MATMDMYKWLDGISGAEAPPESNLTKTVDLDKCPPKSTILHHDPYPSLQTSFKQIPPRSLMDQFVPQFVTSYGGTFDILFSIPDPVTYPLTWDDLRSPALIKQKYLHTLNIRDLLWVEEMKTEMDLRDQLKLDVSCCPLGGGVKGGIYRNDSRRDGLWVGQYALVRMRLLIKRACLGLSYIETSWKGYNTLPIDFEAFCLRRFDYYPDCHPRMRLKDYMKDPGPMYPRFHHYLNYSLEEMTLGFEGAW</sequence>